<organism evidence="1 2">
    <name type="scientific">Kingdonia uniflora</name>
    <dbReference type="NCBI Taxonomy" id="39325"/>
    <lineage>
        <taxon>Eukaryota</taxon>
        <taxon>Viridiplantae</taxon>
        <taxon>Streptophyta</taxon>
        <taxon>Embryophyta</taxon>
        <taxon>Tracheophyta</taxon>
        <taxon>Spermatophyta</taxon>
        <taxon>Magnoliopsida</taxon>
        <taxon>Ranunculales</taxon>
        <taxon>Circaeasteraceae</taxon>
        <taxon>Kingdonia</taxon>
    </lineage>
</organism>
<comment type="caution">
    <text evidence="1">The sequence shown here is derived from an EMBL/GenBank/DDBJ whole genome shotgun (WGS) entry which is preliminary data.</text>
</comment>
<evidence type="ECO:0000313" key="2">
    <source>
        <dbReference type="Proteomes" id="UP000541444"/>
    </source>
</evidence>
<reference evidence="1 2" key="1">
    <citation type="journal article" date="2020" name="IScience">
        <title>Genome Sequencing of the Endangered Kingdonia uniflora (Circaeasteraceae, Ranunculales) Reveals Potential Mechanisms of Evolutionary Specialization.</title>
        <authorList>
            <person name="Sun Y."/>
            <person name="Deng T."/>
            <person name="Zhang A."/>
            <person name="Moore M.J."/>
            <person name="Landis J.B."/>
            <person name="Lin N."/>
            <person name="Zhang H."/>
            <person name="Zhang X."/>
            <person name="Huang J."/>
            <person name="Zhang X."/>
            <person name="Sun H."/>
            <person name="Wang H."/>
        </authorList>
    </citation>
    <scope>NUCLEOTIDE SEQUENCE [LARGE SCALE GENOMIC DNA]</scope>
    <source>
        <strain evidence="1">TB1705</strain>
        <tissue evidence="1">Leaf</tissue>
    </source>
</reference>
<dbReference type="EMBL" id="JACGCM010001511">
    <property type="protein sequence ID" value="KAF6154197.1"/>
    <property type="molecule type" value="Genomic_DNA"/>
</dbReference>
<sequence>MIEEMFPRSPGIDLEDYQEFVFNEPDDEPDSGYEDNPWAYMVVAVPDAEGIFSFRQSAGFVSDGFVSDALAWMGRGCTELERLDISGCGWIHHSDEILRIAHNSLKEFIWGREVKLDYCLQCIGIWCDDNECDGSDYEGVSVDQLSFSLHLSYRKDMDPPIVTIEARMGDAKLEVGETNAKAKAMAKSEVVEQVSWTSRELDVLSLRKESQTLSMSSEDGIECPIGVARRASQ</sequence>
<dbReference type="Proteomes" id="UP000541444">
    <property type="component" value="Unassembled WGS sequence"/>
</dbReference>
<gene>
    <name evidence="1" type="ORF">GIB67_016449</name>
</gene>
<proteinExistence type="predicted"/>
<keyword evidence="2" id="KW-1185">Reference proteome</keyword>
<protein>
    <submittedName>
        <fullName evidence="1">Uncharacterized protein</fullName>
    </submittedName>
</protein>
<evidence type="ECO:0000313" key="1">
    <source>
        <dbReference type="EMBL" id="KAF6154197.1"/>
    </source>
</evidence>
<accession>A0A7J7MH48</accession>
<dbReference type="AlphaFoldDB" id="A0A7J7MH48"/>
<name>A0A7J7MH48_9MAGN</name>